<evidence type="ECO:0000256" key="2">
    <source>
        <dbReference type="SAM" id="Phobius"/>
    </source>
</evidence>
<protein>
    <submittedName>
        <fullName evidence="3">Uncharacterized protein</fullName>
    </submittedName>
</protein>
<feature type="transmembrane region" description="Helical" evidence="2">
    <location>
        <begin position="73"/>
        <end position="91"/>
    </location>
</feature>
<keyword evidence="2" id="KW-1133">Transmembrane helix</keyword>
<reference evidence="3 4" key="1">
    <citation type="submission" date="2024-08" db="EMBL/GenBank/DDBJ databases">
        <title>Insights into the chromosomal genome structure of Flemingia macrophylla.</title>
        <authorList>
            <person name="Ding Y."/>
            <person name="Zhao Y."/>
            <person name="Bi W."/>
            <person name="Wu M."/>
            <person name="Zhao G."/>
            <person name="Gong Y."/>
            <person name="Li W."/>
            <person name="Zhang P."/>
        </authorList>
    </citation>
    <scope>NUCLEOTIDE SEQUENCE [LARGE SCALE GENOMIC DNA]</scope>
    <source>
        <strain evidence="3">DYQJB</strain>
        <tissue evidence="3">Leaf</tissue>
    </source>
</reference>
<feature type="region of interest" description="Disordered" evidence="1">
    <location>
        <begin position="146"/>
        <end position="169"/>
    </location>
</feature>
<feature type="transmembrane region" description="Helical" evidence="2">
    <location>
        <begin position="114"/>
        <end position="133"/>
    </location>
</feature>
<name>A0ABD1L8W3_9FABA</name>
<evidence type="ECO:0000313" key="3">
    <source>
        <dbReference type="EMBL" id="KAL2319949.1"/>
    </source>
</evidence>
<dbReference type="EMBL" id="JBGMDY010000010">
    <property type="protein sequence ID" value="KAL2319949.1"/>
    <property type="molecule type" value="Genomic_DNA"/>
</dbReference>
<proteinExistence type="predicted"/>
<organism evidence="3 4">
    <name type="scientific">Flemingia macrophylla</name>
    <dbReference type="NCBI Taxonomy" id="520843"/>
    <lineage>
        <taxon>Eukaryota</taxon>
        <taxon>Viridiplantae</taxon>
        <taxon>Streptophyta</taxon>
        <taxon>Embryophyta</taxon>
        <taxon>Tracheophyta</taxon>
        <taxon>Spermatophyta</taxon>
        <taxon>Magnoliopsida</taxon>
        <taxon>eudicotyledons</taxon>
        <taxon>Gunneridae</taxon>
        <taxon>Pentapetalae</taxon>
        <taxon>rosids</taxon>
        <taxon>fabids</taxon>
        <taxon>Fabales</taxon>
        <taxon>Fabaceae</taxon>
        <taxon>Papilionoideae</taxon>
        <taxon>50 kb inversion clade</taxon>
        <taxon>NPAAA clade</taxon>
        <taxon>indigoferoid/millettioid clade</taxon>
        <taxon>Phaseoleae</taxon>
        <taxon>Flemingia</taxon>
    </lineage>
</organism>
<feature type="transmembrane region" description="Helical" evidence="2">
    <location>
        <begin position="36"/>
        <end position="61"/>
    </location>
</feature>
<keyword evidence="4" id="KW-1185">Reference proteome</keyword>
<comment type="caution">
    <text evidence="3">The sequence shown here is derived from an EMBL/GenBank/DDBJ whole genome shotgun (WGS) entry which is preliminary data.</text>
</comment>
<sequence>MSGMKATKGSPFALGMGHAFPDVSKIKRLLASQDMFILNSLGSLFFPCVRAVTYPPVYAWFVPEPHRTGKFRPTNIVLVFDITYIYVWHMMNPPNMASTMDNRLPTRVNRLPCIFHPVILGCLTNLIAFTINYRRFLLASKNKLEHSSPVSGTLDLQDIGPKPHDGEKLAKHTNGVVNDIRARLASGPNHFAGLNEQMGRMNLGQERFAEQQDYFARQQDAMFAWMQARFPGPSQDPPADD</sequence>
<accession>A0ABD1L8W3</accession>
<dbReference type="Proteomes" id="UP001603857">
    <property type="component" value="Unassembled WGS sequence"/>
</dbReference>
<evidence type="ECO:0000313" key="4">
    <source>
        <dbReference type="Proteomes" id="UP001603857"/>
    </source>
</evidence>
<dbReference type="AlphaFoldDB" id="A0ABD1L8W3"/>
<keyword evidence="2" id="KW-0812">Transmembrane</keyword>
<keyword evidence="2" id="KW-0472">Membrane</keyword>
<gene>
    <name evidence="3" type="ORF">Fmac_028918</name>
</gene>
<evidence type="ECO:0000256" key="1">
    <source>
        <dbReference type="SAM" id="MobiDB-lite"/>
    </source>
</evidence>